<reference evidence="1 2" key="1">
    <citation type="submission" date="2014-02" db="EMBL/GenBank/DDBJ databases">
        <authorList>
            <person name="Sears C."/>
            <person name="Carroll K."/>
            <person name="Sack B.R."/>
            <person name="Qadri F."/>
            <person name="Myers L.L."/>
            <person name="Chung G.-T."/>
            <person name="Escheverria P."/>
            <person name="Fraser C.M."/>
            <person name="Sadzewicz L."/>
            <person name="Shefchek K.A."/>
            <person name="Tallon L."/>
            <person name="Das S.P."/>
            <person name="Daugherty S."/>
            <person name="Mongodin E.F."/>
        </authorList>
    </citation>
    <scope>NUCLEOTIDE SEQUENCE [LARGE SCALE GENOMIC DNA]</scope>
    <source>
        <strain evidence="1 2">3976T8</strain>
    </source>
</reference>
<sequence length="41" mass="5011">MLLIFISKMCNKCTIMTRCLIYSIFQRNNFGNKEEKHYFCK</sequence>
<evidence type="ECO:0000313" key="1">
    <source>
        <dbReference type="EMBL" id="EXZ75852.1"/>
    </source>
</evidence>
<proteinExistence type="predicted"/>
<comment type="caution">
    <text evidence="1">The sequence shown here is derived from an EMBL/GenBank/DDBJ whole genome shotgun (WGS) entry which is preliminary data.</text>
</comment>
<gene>
    <name evidence="1" type="ORF">M123_4711</name>
</gene>
<accession>A0A016C4I3</accession>
<dbReference type="EMBL" id="JGDS01000006">
    <property type="protein sequence ID" value="EXZ75852.1"/>
    <property type="molecule type" value="Genomic_DNA"/>
</dbReference>
<organism evidence="1 2">
    <name type="scientific">Bacteroides fragilis str. 3976T8</name>
    <dbReference type="NCBI Taxonomy" id="1339314"/>
    <lineage>
        <taxon>Bacteria</taxon>
        <taxon>Pseudomonadati</taxon>
        <taxon>Bacteroidota</taxon>
        <taxon>Bacteroidia</taxon>
        <taxon>Bacteroidales</taxon>
        <taxon>Bacteroidaceae</taxon>
        <taxon>Bacteroides</taxon>
    </lineage>
</organism>
<name>A0A016C4I3_BACFG</name>
<evidence type="ECO:0000313" key="2">
    <source>
        <dbReference type="Proteomes" id="UP000020938"/>
    </source>
</evidence>
<protein>
    <submittedName>
        <fullName evidence="1">Uncharacterized protein</fullName>
    </submittedName>
</protein>
<dbReference type="Proteomes" id="UP000020938">
    <property type="component" value="Unassembled WGS sequence"/>
</dbReference>
<dbReference type="AlphaFoldDB" id="A0A016C4I3"/>